<dbReference type="InterPro" id="IPR050430">
    <property type="entry name" value="Peptidase_S1"/>
</dbReference>
<dbReference type="OrthoDB" id="10051896at2759"/>
<gene>
    <name evidence="9" type="primary">VDP</name>
</gene>
<dbReference type="InterPro" id="IPR009003">
    <property type="entry name" value="Peptidase_S1_PA"/>
</dbReference>
<dbReference type="InterPro" id="IPR001254">
    <property type="entry name" value="Trypsin_dom"/>
</dbReference>
<evidence type="ECO:0000256" key="3">
    <source>
        <dbReference type="ARBA" id="ARBA00022801"/>
    </source>
</evidence>
<dbReference type="PANTHER" id="PTHR24276">
    <property type="entry name" value="POLYSERASE-RELATED"/>
    <property type="match status" value="1"/>
</dbReference>
<evidence type="ECO:0000256" key="7">
    <source>
        <dbReference type="SAM" id="SignalP"/>
    </source>
</evidence>
<reference evidence="9" key="2">
    <citation type="journal article" date="2014" name="BMC Genomics">
        <title>A genomic perspective to assessing quality of mass-reared SIT flies used in Mediterranean fruit fly (Ceratitis capitata) eradication in California.</title>
        <authorList>
            <person name="Calla B."/>
            <person name="Hall B."/>
            <person name="Hou S."/>
            <person name="Geib S.M."/>
        </authorList>
    </citation>
    <scope>NUCLEOTIDE SEQUENCE</scope>
</reference>
<dbReference type="SUPFAM" id="SSF50494">
    <property type="entry name" value="Trypsin-like serine proteases"/>
    <property type="match status" value="1"/>
</dbReference>
<evidence type="ECO:0000256" key="4">
    <source>
        <dbReference type="ARBA" id="ARBA00022825"/>
    </source>
</evidence>
<dbReference type="EMBL" id="GAMC01000394">
    <property type="protein sequence ID" value="JAC06162.1"/>
    <property type="molecule type" value="mRNA"/>
</dbReference>
<keyword evidence="4 6" id="KW-0720">Serine protease</keyword>
<dbReference type="GO" id="GO:0004252">
    <property type="term" value="F:serine-type endopeptidase activity"/>
    <property type="evidence" value="ECO:0007669"/>
    <property type="project" value="InterPro"/>
</dbReference>
<evidence type="ECO:0000256" key="6">
    <source>
        <dbReference type="RuleBase" id="RU363034"/>
    </source>
</evidence>
<feature type="domain" description="Peptidase S1" evidence="8">
    <location>
        <begin position="29"/>
        <end position="249"/>
    </location>
</feature>
<keyword evidence="3 6" id="KW-0378">Hydrolase</keyword>
<dbReference type="SMART" id="SM00020">
    <property type="entry name" value="Tryp_SPc"/>
    <property type="match status" value="1"/>
</dbReference>
<keyword evidence="5" id="KW-1015">Disulfide bond</keyword>
<evidence type="ECO:0000256" key="1">
    <source>
        <dbReference type="ARBA" id="ARBA00007664"/>
    </source>
</evidence>
<dbReference type="KEGG" id="ccat:101462341"/>
<dbReference type="PROSITE" id="PS00135">
    <property type="entry name" value="TRYPSIN_SER"/>
    <property type="match status" value="1"/>
</dbReference>
<dbReference type="InterPro" id="IPR033116">
    <property type="entry name" value="TRYPSIN_SER"/>
</dbReference>
<dbReference type="PRINTS" id="PR00722">
    <property type="entry name" value="CHYMOTRYPSIN"/>
</dbReference>
<dbReference type="FunFam" id="2.40.10.10:FF:000034">
    <property type="entry name" value="Eupolytin"/>
    <property type="match status" value="1"/>
</dbReference>
<proteinExistence type="evidence at transcript level"/>
<dbReference type="PROSITE" id="PS50240">
    <property type="entry name" value="TRYPSIN_DOM"/>
    <property type="match status" value="1"/>
</dbReference>
<dbReference type="AlphaFoldDB" id="W8CBM0"/>
<dbReference type="MEROPS" id="S01.A55"/>
<accession>W8CBM0</accession>
<dbReference type="GO" id="GO:0006508">
    <property type="term" value="P:proteolysis"/>
    <property type="evidence" value="ECO:0007669"/>
    <property type="project" value="UniProtKB-KW"/>
</dbReference>
<keyword evidence="7" id="KW-0732">Signal</keyword>
<dbReference type="Pfam" id="PF00089">
    <property type="entry name" value="Trypsin"/>
    <property type="match status" value="1"/>
</dbReference>
<name>W8CBM0_CERCA</name>
<dbReference type="GeneID" id="101462341"/>
<evidence type="ECO:0000256" key="5">
    <source>
        <dbReference type="ARBA" id="ARBA00023157"/>
    </source>
</evidence>
<protein>
    <submittedName>
        <fullName evidence="9">Vitellin-degrading protease</fullName>
    </submittedName>
</protein>
<evidence type="ECO:0000259" key="8">
    <source>
        <dbReference type="PROSITE" id="PS50240"/>
    </source>
</evidence>
<dbReference type="InterPro" id="IPR018114">
    <property type="entry name" value="TRYPSIN_HIS"/>
</dbReference>
<feature type="chain" id="PRO_5004906954" evidence="7">
    <location>
        <begin position="23"/>
        <end position="252"/>
    </location>
</feature>
<dbReference type="InterPro" id="IPR043504">
    <property type="entry name" value="Peptidase_S1_PA_chymotrypsin"/>
</dbReference>
<organism evidence="9">
    <name type="scientific">Ceratitis capitata</name>
    <name type="common">Mediterranean fruit fly</name>
    <name type="synonym">Tephritis capitata</name>
    <dbReference type="NCBI Taxonomy" id="7213"/>
    <lineage>
        <taxon>Eukaryota</taxon>
        <taxon>Metazoa</taxon>
        <taxon>Ecdysozoa</taxon>
        <taxon>Arthropoda</taxon>
        <taxon>Hexapoda</taxon>
        <taxon>Insecta</taxon>
        <taxon>Pterygota</taxon>
        <taxon>Neoptera</taxon>
        <taxon>Endopterygota</taxon>
        <taxon>Diptera</taxon>
        <taxon>Brachycera</taxon>
        <taxon>Muscomorpha</taxon>
        <taxon>Tephritoidea</taxon>
        <taxon>Tephritidae</taxon>
        <taxon>Ceratitis</taxon>
        <taxon>Ceratitis</taxon>
    </lineage>
</organism>
<feature type="signal peptide" evidence="7">
    <location>
        <begin position="1"/>
        <end position="22"/>
    </location>
</feature>
<dbReference type="PROSITE" id="PS00134">
    <property type="entry name" value="TRYPSIN_HIS"/>
    <property type="match status" value="1"/>
</dbReference>
<sequence length="252" mass="27627">MGIELQFILQVILYFHLRNVFGADGNQRIVGGTPVMVKQYPYYVRLHYGSEFKCGGSLIRDNAVLTAAHCVVDFNVKMLRIHADTINLYDIGIVRTAKNVLISQAYDENTMNYDVAVLILSSPIPPTSATPIPLNKIPVAPGMKCLVMGHGLQSENGWGSAQLQEVQVPVLSRALCKIKYAFREYISPSMMCASTPGKDSCSGDSGGPMVCNERQAGIVSWGYGCGKALYPGVYTDVSKIYGFIEKVLEQYP</sequence>
<reference evidence="9" key="1">
    <citation type="submission" date="2013-07" db="EMBL/GenBank/DDBJ databases">
        <authorList>
            <person name="Geib S."/>
        </authorList>
    </citation>
    <scope>NUCLEOTIDE SEQUENCE</scope>
</reference>
<dbReference type="PANTHER" id="PTHR24276:SF98">
    <property type="entry name" value="FI18310P1-RELATED"/>
    <property type="match status" value="1"/>
</dbReference>
<evidence type="ECO:0000256" key="2">
    <source>
        <dbReference type="ARBA" id="ARBA00022670"/>
    </source>
</evidence>
<keyword evidence="2 6" id="KW-0645">Protease</keyword>
<dbReference type="Gene3D" id="2.40.10.10">
    <property type="entry name" value="Trypsin-like serine proteases"/>
    <property type="match status" value="1"/>
</dbReference>
<comment type="similarity">
    <text evidence="1">Belongs to the peptidase S1 family.</text>
</comment>
<evidence type="ECO:0000313" key="9">
    <source>
        <dbReference type="EMBL" id="JAC06162.1"/>
    </source>
</evidence>
<dbReference type="CDD" id="cd00190">
    <property type="entry name" value="Tryp_SPc"/>
    <property type="match status" value="1"/>
</dbReference>
<dbReference type="InterPro" id="IPR001314">
    <property type="entry name" value="Peptidase_S1A"/>
</dbReference>